<evidence type="ECO:0000256" key="4">
    <source>
        <dbReference type="ARBA" id="ARBA00022833"/>
    </source>
</evidence>
<evidence type="ECO:0000256" key="3">
    <source>
        <dbReference type="ARBA" id="ARBA00014973"/>
    </source>
</evidence>
<name>A0ABY6KF71_9ARAC</name>
<dbReference type="SUPFAM" id="SSF57783">
    <property type="entry name" value="Zinc beta-ribbon"/>
    <property type="match status" value="1"/>
</dbReference>
<proteinExistence type="inferred from homology"/>
<organism evidence="7 8">
    <name type="scientific">Cordylochernes scorpioides</name>
    <dbReference type="NCBI Taxonomy" id="51811"/>
    <lineage>
        <taxon>Eukaryota</taxon>
        <taxon>Metazoa</taxon>
        <taxon>Ecdysozoa</taxon>
        <taxon>Arthropoda</taxon>
        <taxon>Chelicerata</taxon>
        <taxon>Arachnida</taxon>
        <taxon>Pseudoscorpiones</taxon>
        <taxon>Cheliferoidea</taxon>
        <taxon>Chernetidae</taxon>
        <taxon>Cordylochernes</taxon>
    </lineage>
</organism>
<gene>
    <name evidence="7" type="ORF">LAZ67_4004026</name>
</gene>
<keyword evidence="6" id="KW-0804">Transcription</keyword>
<evidence type="ECO:0000256" key="5">
    <source>
        <dbReference type="ARBA" id="ARBA00023242"/>
    </source>
</evidence>
<comment type="similarity">
    <text evidence="2 6">Belongs to the ELOF1 family.</text>
</comment>
<evidence type="ECO:0000256" key="1">
    <source>
        <dbReference type="ARBA" id="ARBA00004123"/>
    </source>
</evidence>
<reference evidence="7 8" key="1">
    <citation type="submission" date="2022-01" db="EMBL/GenBank/DDBJ databases">
        <title>A chromosomal length assembly of Cordylochernes scorpioides.</title>
        <authorList>
            <person name="Zeh D."/>
            <person name="Zeh J."/>
        </authorList>
    </citation>
    <scope>NUCLEOTIDE SEQUENCE [LARGE SCALE GENOMIC DNA]</scope>
    <source>
        <strain evidence="7">IN4F17</strain>
        <tissue evidence="7">Whole Body</tissue>
    </source>
</reference>
<evidence type="ECO:0000256" key="2">
    <source>
        <dbReference type="ARBA" id="ARBA00009730"/>
    </source>
</evidence>
<keyword evidence="8" id="KW-1185">Reference proteome</keyword>
<protein>
    <recommendedName>
        <fullName evidence="3 6">Transcription elongation factor 1 homolog</fullName>
    </recommendedName>
</protein>
<evidence type="ECO:0000313" key="8">
    <source>
        <dbReference type="Proteomes" id="UP001235939"/>
    </source>
</evidence>
<dbReference type="Pfam" id="PF05129">
    <property type="entry name" value="Zn_ribbon_Elf1"/>
    <property type="match status" value="1"/>
</dbReference>
<dbReference type="Proteomes" id="UP001235939">
    <property type="component" value="Chromosome 04"/>
</dbReference>
<dbReference type="PANTHER" id="PTHR20934">
    <property type="entry name" value="TRANSCRIPTION ELONGATION FACTOR 1 HOMOLOG"/>
    <property type="match status" value="1"/>
</dbReference>
<evidence type="ECO:0000256" key="6">
    <source>
        <dbReference type="RuleBase" id="RU364033"/>
    </source>
</evidence>
<dbReference type="Gene3D" id="2.20.25.190">
    <property type="match status" value="1"/>
</dbReference>
<keyword evidence="6" id="KW-0863">Zinc-finger</keyword>
<sequence>MGRRRSKRKPPPKKKAIEPLETLFNCPFCNHEKSCEVKMDRQRNTGKISCRVCLEDFQTNINCILVFNGMLDLCQSHGSDRTFMET</sequence>
<accession>A0ABY6KF71</accession>
<keyword evidence="6" id="KW-0479">Metal-binding</keyword>
<comment type="subcellular location">
    <subcellularLocation>
        <location evidence="1 6">Nucleus</location>
    </subcellularLocation>
</comment>
<dbReference type="InterPro" id="IPR007808">
    <property type="entry name" value="Elf1"/>
</dbReference>
<keyword evidence="5 6" id="KW-0539">Nucleus</keyword>
<comment type="function">
    <text evidence="6">Transcription elongation factor implicated in the maintenance of proper chromatin structure in actively transcribed regions.</text>
</comment>
<dbReference type="EMBL" id="CP092866">
    <property type="protein sequence ID" value="UYV67132.1"/>
    <property type="molecule type" value="Genomic_DNA"/>
</dbReference>
<keyword evidence="6" id="KW-0805">Transcription regulation</keyword>
<keyword evidence="4 6" id="KW-0862">Zinc</keyword>
<dbReference type="PANTHER" id="PTHR20934:SF0">
    <property type="entry name" value="TRANSCRIPTION ELONGATION FACTOR 1 HOMOLOG"/>
    <property type="match status" value="1"/>
</dbReference>
<dbReference type="InterPro" id="IPR038567">
    <property type="entry name" value="T_Elf1_sf"/>
</dbReference>
<evidence type="ECO:0000313" key="7">
    <source>
        <dbReference type="EMBL" id="UYV67132.1"/>
    </source>
</evidence>